<proteinExistence type="predicted"/>
<sequence>MNSVGTVKTGNETKVKIYYDERSARALEAYSAFLKKEATGNFEELMALVADFDIAGYTAVKSMERLKKRFPAKRDLIDVAMPFHGINFWKEVGDYKIMNESITASAYLYADDAQKTEMNNLLKSWIDDFPHLLGHIYYGYGDNKTFKMLLKDLIIKQDKEFLHNIALSAAIALPRYPSIIAEDTKDIPSLRQLLTFDDFEIIRRYHNISGIKAIEKARVKEFMKDHYDFFKVSDFEADLYTEELKKYADGGDAEAMNSYGLHTLKGYTKDTKEAAYPYLKKAADAGLPYTLKLLGKHKNLKQLGINDWGVYKREMEFKAEFNEKERAYIKDAWGDEIPTFFGKNGPFTPDRKMKIPQPGKPESTIYYYGSIKNGKADGFGNAVDASDNLYSGYWVDNQLHGPGEVKTGDGHSFEGMFANGKKNGYAYYNYLKKGKGKFHSGFYEDDKLIYKSEDYKSLRSWNMVGNKYWQFSDIPASYANMDRTIDNGVFKFKSTDEGYSWSIAELNKIKVAAYSYGVFYKVNKKGYDNGTCGILIDIDEGNGKAKSKLLYMIHPGKQKFCLRLYNPNTDEWTYFTNPNSSGGWMASSDFKGYDNFLRLDKLGDDIFLYLNGMPVFSLKISTSGKPLHGFAGIGIVQGGVISGTSTDIFFK</sequence>
<dbReference type="RefSeq" id="WP_330145131.1">
    <property type="nucleotide sequence ID" value="NZ_JAZDQU010000001.1"/>
</dbReference>
<name>A0ABU7GZK8_9SPHI</name>
<organism evidence="1 2">
    <name type="scientific">Pedobacter flavus</name>
    <dbReference type="NCBI Taxonomy" id="3113906"/>
    <lineage>
        <taxon>Bacteria</taxon>
        <taxon>Pseudomonadati</taxon>
        <taxon>Bacteroidota</taxon>
        <taxon>Sphingobacteriia</taxon>
        <taxon>Sphingobacteriales</taxon>
        <taxon>Sphingobacteriaceae</taxon>
        <taxon>Pedobacter</taxon>
    </lineage>
</organism>
<comment type="caution">
    <text evidence="1">The sequence shown here is derived from an EMBL/GenBank/DDBJ whole genome shotgun (WGS) entry which is preliminary data.</text>
</comment>
<keyword evidence="2" id="KW-1185">Reference proteome</keyword>
<evidence type="ECO:0000313" key="2">
    <source>
        <dbReference type="Proteomes" id="UP001337681"/>
    </source>
</evidence>
<dbReference type="PANTHER" id="PTHR23084:SF263">
    <property type="entry name" value="MORN REPEAT-CONTAINING PROTEIN 1"/>
    <property type="match status" value="1"/>
</dbReference>
<evidence type="ECO:0000313" key="1">
    <source>
        <dbReference type="EMBL" id="MEE1884213.1"/>
    </source>
</evidence>
<dbReference type="EMBL" id="JAZDQU010000001">
    <property type="protein sequence ID" value="MEE1884213.1"/>
    <property type="molecule type" value="Genomic_DNA"/>
</dbReference>
<dbReference type="SUPFAM" id="SSF82185">
    <property type="entry name" value="Histone H3 K4-specific methyltransferase SET7/9 N-terminal domain"/>
    <property type="match status" value="1"/>
</dbReference>
<dbReference type="Gene3D" id="2.20.110.10">
    <property type="entry name" value="Histone H3 K4-specific methyltransferase SET7/9 N-terminal domain"/>
    <property type="match status" value="1"/>
</dbReference>
<reference evidence="1 2" key="1">
    <citation type="submission" date="2024-01" db="EMBL/GenBank/DDBJ databases">
        <title>Pedobacter sp. nov., isolated from oil-contaminated soil.</title>
        <authorList>
            <person name="Le N.T.T."/>
        </authorList>
    </citation>
    <scope>NUCLEOTIDE SEQUENCE [LARGE SCALE GENOMIC DNA]</scope>
    <source>
        <strain evidence="1 2">VNH31</strain>
    </source>
</reference>
<accession>A0ABU7GZK8</accession>
<gene>
    <name evidence="1" type="ORF">VRU49_02160</name>
</gene>
<protein>
    <submittedName>
        <fullName evidence="1">Uncharacterized protein</fullName>
    </submittedName>
</protein>
<dbReference type="PANTHER" id="PTHR23084">
    <property type="entry name" value="PHOSPHATIDYLINOSITOL-4-PHOSPHATE 5-KINASE RELATED"/>
    <property type="match status" value="1"/>
</dbReference>
<dbReference type="Proteomes" id="UP001337681">
    <property type="component" value="Unassembled WGS sequence"/>
</dbReference>